<dbReference type="EMBL" id="JAUSWJ010000001">
    <property type="protein sequence ID" value="MDQ0517605.1"/>
    <property type="molecule type" value="Genomic_DNA"/>
</dbReference>
<dbReference type="SMART" id="SM00895">
    <property type="entry name" value="FCD"/>
    <property type="match status" value="1"/>
</dbReference>
<keyword evidence="2 6" id="KW-0238">DNA-binding</keyword>
<evidence type="ECO:0000256" key="2">
    <source>
        <dbReference type="ARBA" id="ARBA00023125"/>
    </source>
</evidence>
<accession>A0ABU0M9W9</accession>
<feature type="region of interest" description="Disordered" evidence="4">
    <location>
        <begin position="1"/>
        <end position="23"/>
    </location>
</feature>
<dbReference type="Proteomes" id="UP001223743">
    <property type="component" value="Unassembled WGS sequence"/>
</dbReference>
<dbReference type="GO" id="GO:0003677">
    <property type="term" value="F:DNA binding"/>
    <property type="evidence" value="ECO:0007669"/>
    <property type="project" value="UniProtKB-KW"/>
</dbReference>
<dbReference type="PROSITE" id="PS50949">
    <property type="entry name" value="HTH_GNTR"/>
    <property type="match status" value="1"/>
</dbReference>
<evidence type="ECO:0000259" key="5">
    <source>
        <dbReference type="PROSITE" id="PS50949"/>
    </source>
</evidence>
<dbReference type="SMART" id="SM00345">
    <property type="entry name" value="HTH_GNTR"/>
    <property type="match status" value="1"/>
</dbReference>
<dbReference type="InterPro" id="IPR036390">
    <property type="entry name" value="WH_DNA-bd_sf"/>
</dbReference>
<comment type="caution">
    <text evidence="6">The sequence shown here is derived from an EMBL/GenBank/DDBJ whole genome shotgun (WGS) entry which is preliminary data.</text>
</comment>
<evidence type="ECO:0000256" key="3">
    <source>
        <dbReference type="ARBA" id="ARBA00023163"/>
    </source>
</evidence>
<evidence type="ECO:0000256" key="1">
    <source>
        <dbReference type="ARBA" id="ARBA00023015"/>
    </source>
</evidence>
<feature type="domain" description="HTH gntR-type" evidence="5">
    <location>
        <begin position="20"/>
        <end position="87"/>
    </location>
</feature>
<dbReference type="SUPFAM" id="SSF46785">
    <property type="entry name" value="Winged helix' DNA-binding domain"/>
    <property type="match status" value="1"/>
</dbReference>
<protein>
    <submittedName>
        <fullName evidence="6">DNA-binding GntR family transcriptional regulator</fullName>
    </submittedName>
</protein>
<dbReference type="Gene3D" id="1.20.120.530">
    <property type="entry name" value="GntR ligand-binding domain-like"/>
    <property type="match status" value="1"/>
</dbReference>
<dbReference type="RefSeq" id="WP_266283019.1">
    <property type="nucleotide sequence ID" value="NZ_JAPKNF010000002.1"/>
</dbReference>
<dbReference type="Pfam" id="PF00392">
    <property type="entry name" value="GntR"/>
    <property type="match status" value="1"/>
</dbReference>
<reference evidence="6 7" key="1">
    <citation type="submission" date="2023-07" db="EMBL/GenBank/DDBJ databases">
        <title>Genomic Encyclopedia of Type Strains, Phase IV (KMG-IV): sequencing the most valuable type-strain genomes for metagenomic binning, comparative biology and taxonomic classification.</title>
        <authorList>
            <person name="Goeker M."/>
        </authorList>
    </citation>
    <scope>NUCLEOTIDE SEQUENCE [LARGE SCALE GENOMIC DNA]</scope>
    <source>
        <strain evidence="6 7">B1-1</strain>
    </source>
</reference>
<dbReference type="InterPro" id="IPR011711">
    <property type="entry name" value="GntR_C"/>
</dbReference>
<dbReference type="Gene3D" id="1.10.10.10">
    <property type="entry name" value="Winged helix-like DNA-binding domain superfamily/Winged helix DNA-binding domain"/>
    <property type="match status" value="1"/>
</dbReference>
<keyword evidence="3" id="KW-0804">Transcription</keyword>
<keyword evidence="1" id="KW-0805">Transcription regulation</keyword>
<dbReference type="PANTHER" id="PTHR43537:SF24">
    <property type="entry name" value="GLUCONATE OPERON TRANSCRIPTIONAL REPRESSOR"/>
    <property type="match status" value="1"/>
</dbReference>
<organism evidence="6 7">
    <name type="scientific">Kaistia geumhonensis</name>
    <dbReference type="NCBI Taxonomy" id="410839"/>
    <lineage>
        <taxon>Bacteria</taxon>
        <taxon>Pseudomonadati</taxon>
        <taxon>Pseudomonadota</taxon>
        <taxon>Alphaproteobacteria</taxon>
        <taxon>Hyphomicrobiales</taxon>
        <taxon>Kaistiaceae</taxon>
        <taxon>Kaistia</taxon>
    </lineage>
</organism>
<dbReference type="SUPFAM" id="SSF48008">
    <property type="entry name" value="GntR ligand-binding domain-like"/>
    <property type="match status" value="1"/>
</dbReference>
<keyword evidence="7" id="KW-1185">Reference proteome</keyword>
<sequence>MSLSNEKSAHLEGDAPPAPRNLAQQAYQSLSRMIRERELRSGDPIVEQHLAERLGVSRTPLREALQRLEGEELLQKHPGRSYEVRKVELKEYLQSLKVREVLEPEAAVLAIPRIGAAEIEAVRAEARRVEHTVPYDKIEHWRADDLVHSLFIRNCANDVMAETLVSLRVTTQLFEIDRLADRLGPDSREHEAILDALAAQDPKAVRKAVATHIRSLVRFALKAVS</sequence>
<evidence type="ECO:0000256" key="4">
    <source>
        <dbReference type="SAM" id="MobiDB-lite"/>
    </source>
</evidence>
<gene>
    <name evidence="6" type="ORF">QO015_003218</name>
</gene>
<evidence type="ECO:0000313" key="6">
    <source>
        <dbReference type="EMBL" id="MDQ0517605.1"/>
    </source>
</evidence>
<evidence type="ECO:0000313" key="7">
    <source>
        <dbReference type="Proteomes" id="UP001223743"/>
    </source>
</evidence>
<dbReference type="InterPro" id="IPR000524">
    <property type="entry name" value="Tscrpt_reg_HTH_GntR"/>
</dbReference>
<dbReference type="InterPro" id="IPR036388">
    <property type="entry name" value="WH-like_DNA-bd_sf"/>
</dbReference>
<dbReference type="CDD" id="cd07377">
    <property type="entry name" value="WHTH_GntR"/>
    <property type="match status" value="1"/>
</dbReference>
<dbReference type="Pfam" id="PF07729">
    <property type="entry name" value="FCD"/>
    <property type="match status" value="1"/>
</dbReference>
<dbReference type="PANTHER" id="PTHR43537">
    <property type="entry name" value="TRANSCRIPTIONAL REGULATOR, GNTR FAMILY"/>
    <property type="match status" value="1"/>
</dbReference>
<dbReference type="InterPro" id="IPR008920">
    <property type="entry name" value="TF_FadR/GntR_C"/>
</dbReference>
<name>A0ABU0M9W9_9HYPH</name>
<proteinExistence type="predicted"/>